<evidence type="ECO:0000313" key="4">
    <source>
        <dbReference type="Proteomes" id="UP000007799"/>
    </source>
</evidence>
<dbReference type="Pfam" id="PF12937">
    <property type="entry name" value="F-box-like"/>
    <property type="match status" value="1"/>
</dbReference>
<reference evidence="3" key="1">
    <citation type="submission" date="2009-08" db="EMBL/GenBank/DDBJ databases">
        <title>Annotation of Salpingoeca rosetta.</title>
        <authorList>
            <consortium name="The Broad Institute Genome Sequencing Platform"/>
            <person name="Russ C."/>
            <person name="Cuomo C."/>
            <person name="Burger G."/>
            <person name="Gray M.W."/>
            <person name="Holland P.W.H."/>
            <person name="King N."/>
            <person name="Lang F.B.F."/>
            <person name="Roger A.J."/>
            <person name="Ruiz-Trillo I."/>
            <person name="Young S.K."/>
            <person name="Zeng Q."/>
            <person name="Gargeya S."/>
            <person name="Alvarado L."/>
            <person name="Berlin A."/>
            <person name="Chapman S.B."/>
            <person name="Chen Z."/>
            <person name="Freedman E."/>
            <person name="Gellesch M."/>
            <person name="Goldberg J."/>
            <person name="Griggs A."/>
            <person name="Gujja S."/>
            <person name="Heilman E."/>
            <person name="Heiman D."/>
            <person name="Howarth C."/>
            <person name="Mehta T."/>
            <person name="Neiman D."/>
            <person name="Pearson M."/>
            <person name="Roberts A."/>
            <person name="Saif S."/>
            <person name="Shea T."/>
            <person name="Shenoy N."/>
            <person name="Sisk P."/>
            <person name="Stolte C."/>
            <person name="Sykes S."/>
            <person name="White J."/>
            <person name="Yandava C."/>
            <person name="Haas B."/>
            <person name="Nusbaum C."/>
            <person name="Birren B."/>
        </authorList>
    </citation>
    <scope>NUCLEOTIDE SEQUENCE [LARGE SCALE GENOMIC DNA]</scope>
    <source>
        <strain evidence="3">ATCC 50818</strain>
    </source>
</reference>
<dbReference type="PANTHER" id="PTHR13318">
    <property type="entry name" value="PARTNER OF PAIRED, ISOFORM B-RELATED"/>
    <property type="match status" value="1"/>
</dbReference>
<dbReference type="GO" id="GO:0031146">
    <property type="term" value="P:SCF-dependent proteasomal ubiquitin-dependent protein catabolic process"/>
    <property type="evidence" value="ECO:0007669"/>
    <property type="project" value="TreeGrafter"/>
</dbReference>
<dbReference type="SUPFAM" id="SSF52047">
    <property type="entry name" value="RNI-like"/>
    <property type="match status" value="1"/>
</dbReference>
<feature type="compositionally biased region" description="Low complexity" evidence="1">
    <location>
        <begin position="46"/>
        <end position="62"/>
    </location>
</feature>
<dbReference type="KEGG" id="sre:PTSG_08091"/>
<dbReference type="GO" id="GO:0019005">
    <property type="term" value="C:SCF ubiquitin ligase complex"/>
    <property type="evidence" value="ECO:0007669"/>
    <property type="project" value="TreeGrafter"/>
</dbReference>
<protein>
    <recommendedName>
        <fullName evidence="2">F-box domain-containing protein</fullName>
    </recommendedName>
</protein>
<dbReference type="STRING" id="946362.F2UHZ1"/>
<dbReference type="OrthoDB" id="550575at2759"/>
<keyword evidence="4" id="KW-1185">Reference proteome</keyword>
<sequence>MSSPSSVPSSQGTRVFSDLSIEEIILDMSGMEPIEWPNSSDASPAVTPVSSSMLSSPLNTSSANAIRMPPTDLTPCSRTTVKRRPGTSGSDAGVLENKRAKTTDTATARSSVNRALQLEPHARQLPAEVDEVAPFHTLPHETMLAIFQLLNTWDKLICSRVCRRWYHLLLSPRCWDTIYLEDTSLGFDARAMLLQRRPRRLFLVHTVIPRLQATFLQSFQLETLDLTASTINPADLAQIFAMSPRLQRVDMSGTPIDDTALEALARHCPRLTSLGLRSCHNITGRGLRAIAARCGPALEIVSLGWTPVSKEDFLALCVRFSALRELDMSGCSESFDDEGVAAVCRYCPSLEVLDASDCYGVTDISVHTIIGHLRRLRRIALSRCHHITVAATQALAGQVNLNYLDLFSCYQTVYPHITSASRGVIVNDSILSPVHCVDRPPRIHARPTRARRFSSLPHPMSNA</sequence>
<feature type="domain" description="F-box" evidence="2">
    <location>
        <begin position="132"/>
        <end position="178"/>
    </location>
</feature>
<dbReference type="OMA" id="INQFMFS"/>
<dbReference type="InterPro" id="IPR036047">
    <property type="entry name" value="F-box-like_dom_sf"/>
</dbReference>
<dbReference type="RefSeq" id="XP_004991112.1">
    <property type="nucleotide sequence ID" value="XM_004991055.1"/>
</dbReference>
<dbReference type="Gene3D" id="3.80.10.10">
    <property type="entry name" value="Ribonuclease Inhibitor"/>
    <property type="match status" value="1"/>
</dbReference>
<dbReference type="EMBL" id="GL832975">
    <property type="protein sequence ID" value="EGD76740.1"/>
    <property type="molecule type" value="Genomic_DNA"/>
</dbReference>
<dbReference type="InterPro" id="IPR006553">
    <property type="entry name" value="Leu-rich_rpt_Cys-con_subtyp"/>
</dbReference>
<evidence type="ECO:0000313" key="3">
    <source>
        <dbReference type="EMBL" id="EGD76740.1"/>
    </source>
</evidence>
<accession>F2UHZ1</accession>
<dbReference type="SUPFAM" id="SSF81383">
    <property type="entry name" value="F-box domain"/>
    <property type="match status" value="1"/>
</dbReference>
<organism evidence="4">
    <name type="scientific">Salpingoeca rosetta (strain ATCC 50818 / BSB-021)</name>
    <dbReference type="NCBI Taxonomy" id="946362"/>
    <lineage>
        <taxon>Eukaryota</taxon>
        <taxon>Choanoflagellata</taxon>
        <taxon>Craspedida</taxon>
        <taxon>Salpingoecidae</taxon>
        <taxon>Salpingoeca</taxon>
    </lineage>
</organism>
<dbReference type="GeneID" id="16071674"/>
<dbReference type="InterPro" id="IPR032675">
    <property type="entry name" value="LRR_dom_sf"/>
</dbReference>
<dbReference type="InterPro" id="IPR001810">
    <property type="entry name" value="F-box_dom"/>
</dbReference>
<proteinExistence type="predicted"/>
<name>F2UHZ1_SALR5</name>
<evidence type="ECO:0000259" key="2">
    <source>
        <dbReference type="PROSITE" id="PS50181"/>
    </source>
</evidence>
<dbReference type="Proteomes" id="UP000007799">
    <property type="component" value="Unassembled WGS sequence"/>
</dbReference>
<dbReference type="InParanoid" id="F2UHZ1"/>
<evidence type="ECO:0000256" key="1">
    <source>
        <dbReference type="SAM" id="MobiDB-lite"/>
    </source>
</evidence>
<dbReference type="eggNOG" id="KOG1947">
    <property type="taxonomic scope" value="Eukaryota"/>
</dbReference>
<feature type="region of interest" description="Disordered" evidence="1">
    <location>
        <begin position="35"/>
        <end position="108"/>
    </location>
</feature>
<dbReference type="FunCoup" id="F2UHZ1">
    <property type="interactions" value="1101"/>
</dbReference>
<gene>
    <name evidence="3" type="ORF">PTSG_08091</name>
</gene>
<dbReference type="Pfam" id="PF13516">
    <property type="entry name" value="LRR_6"/>
    <property type="match status" value="1"/>
</dbReference>
<dbReference type="SMART" id="SM00256">
    <property type="entry name" value="FBOX"/>
    <property type="match status" value="1"/>
</dbReference>
<dbReference type="PROSITE" id="PS50181">
    <property type="entry name" value="FBOX"/>
    <property type="match status" value="1"/>
</dbReference>
<dbReference type="SMART" id="SM00367">
    <property type="entry name" value="LRR_CC"/>
    <property type="match status" value="6"/>
</dbReference>
<dbReference type="InterPro" id="IPR001611">
    <property type="entry name" value="Leu-rich_rpt"/>
</dbReference>
<dbReference type="AlphaFoldDB" id="F2UHZ1"/>